<sequence>MTLGFAIIWFQKAYPNQFLRHTRPTCYAS</sequence>
<protein>
    <submittedName>
        <fullName evidence="1">Uncharacterized protein</fullName>
    </submittedName>
</protein>
<evidence type="ECO:0000313" key="1">
    <source>
        <dbReference type="EMBL" id="JAD60180.1"/>
    </source>
</evidence>
<reference evidence="1" key="1">
    <citation type="submission" date="2014-09" db="EMBL/GenBank/DDBJ databases">
        <authorList>
            <person name="Magalhaes I.L.F."/>
            <person name="Oliveira U."/>
            <person name="Santos F.R."/>
            <person name="Vidigal T.H.D.A."/>
            <person name="Brescovit A.D."/>
            <person name="Santos A.J."/>
        </authorList>
    </citation>
    <scope>NUCLEOTIDE SEQUENCE</scope>
    <source>
        <tissue evidence="1">Shoot tissue taken approximately 20 cm above the soil surface</tissue>
    </source>
</reference>
<proteinExistence type="predicted"/>
<dbReference type="EMBL" id="GBRH01237715">
    <property type="protein sequence ID" value="JAD60180.1"/>
    <property type="molecule type" value="Transcribed_RNA"/>
</dbReference>
<dbReference type="AlphaFoldDB" id="A0A0A9BG39"/>
<reference evidence="1" key="2">
    <citation type="journal article" date="2015" name="Data Brief">
        <title>Shoot transcriptome of the giant reed, Arundo donax.</title>
        <authorList>
            <person name="Barrero R.A."/>
            <person name="Guerrero F.D."/>
            <person name="Moolhuijzen P."/>
            <person name="Goolsby J.A."/>
            <person name="Tidwell J."/>
            <person name="Bellgard S.E."/>
            <person name="Bellgard M.I."/>
        </authorList>
    </citation>
    <scope>NUCLEOTIDE SEQUENCE</scope>
    <source>
        <tissue evidence="1">Shoot tissue taken approximately 20 cm above the soil surface</tissue>
    </source>
</reference>
<accession>A0A0A9BG39</accession>
<name>A0A0A9BG39_ARUDO</name>
<organism evidence="1">
    <name type="scientific">Arundo donax</name>
    <name type="common">Giant reed</name>
    <name type="synonym">Donax arundinaceus</name>
    <dbReference type="NCBI Taxonomy" id="35708"/>
    <lineage>
        <taxon>Eukaryota</taxon>
        <taxon>Viridiplantae</taxon>
        <taxon>Streptophyta</taxon>
        <taxon>Embryophyta</taxon>
        <taxon>Tracheophyta</taxon>
        <taxon>Spermatophyta</taxon>
        <taxon>Magnoliopsida</taxon>
        <taxon>Liliopsida</taxon>
        <taxon>Poales</taxon>
        <taxon>Poaceae</taxon>
        <taxon>PACMAD clade</taxon>
        <taxon>Arundinoideae</taxon>
        <taxon>Arundineae</taxon>
        <taxon>Arundo</taxon>
    </lineage>
</organism>